<sequence>MKVHLPCVEIACCERGNNERATNNGSCGNSCCKIAGWVLFAGGAIGSVTLFVQAFTWPTAIATLAEESCKLFIFEVNGKSYEHTIEECTASPGDTIEIQYNPDDPSESISKDFSDRFMPAIIATVLALVGVVMILQSSFRKGNEILISNYPATDNNFINTNVDVPPSEAPATYNNAYISGNSYSNDIESNPMPSAPPLTGNDKNDTYTAEVTAIPEAQVIITAPIQEAKIVPTSEHKTTTIQSSYFDQMKSSC</sequence>
<keyword evidence="1" id="KW-0472">Membrane</keyword>
<accession>A0AAD3CVE2</accession>
<feature type="transmembrane region" description="Helical" evidence="1">
    <location>
        <begin position="34"/>
        <end position="55"/>
    </location>
</feature>
<evidence type="ECO:0000313" key="3">
    <source>
        <dbReference type="Proteomes" id="UP001054902"/>
    </source>
</evidence>
<evidence type="ECO:0000256" key="1">
    <source>
        <dbReference type="SAM" id="Phobius"/>
    </source>
</evidence>
<keyword evidence="3" id="KW-1185">Reference proteome</keyword>
<organism evidence="2 3">
    <name type="scientific">Chaetoceros tenuissimus</name>
    <dbReference type="NCBI Taxonomy" id="426638"/>
    <lineage>
        <taxon>Eukaryota</taxon>
        <taxon>Sar</taxon>
        <taxon>Stramenopiles</taxon>
        <taxon>Ochrophyta</taxon>
        <taxon>Bacillariophyta</taxon>
        <taxon>Coscinodiscophyceae</taxon>
        <taxon>Chaetocerotophycidae</taxon>
        <taxon>Chaetocerotales</taxon>
        <taxon>Chaetocerotaceae</taxon>
        <taxon>Chaetoceros</taxon>
    </lineage>
</organism>
<keyword evidence="1" id="KW-0812">Transmembrane</keyword>
<dbReference type="EMBL" id="BLLK01000046">
    <property type="protein sequence ID" value="GFH52947.1"/>
    <property type="molecule type" value="Genomic_DNA"/>
</dbReference>
<proteinExistence type="predicted"/>
<protein>
    <recommendedName>
        <fullName evidence="4">DUF3592 domain-containing protein</fullName>
    </recommendedName>
</protein>
<reference evidence="2 3" key="1">
    <citation type="journal article" date="2021" name="Sci. Rep.">
        <title>The genome of the diatom Chaetoceros tenuissimus carries an ancient integrated fragment of an extant virus.</title>
        <authorList>
            <person name="Hongo Y."/>
            <person name="Kimura K."/>
            <person name="Takaki Y."/>
            <person name="Yoshida Y."/>
            <person name="Baba S."/>
            <person name="Kobayashi G."/>
            <person name="Nagasaki K."/>
            <person name="Hano T."/>
            <person name="Tomaru Y."/>
        </authorList>
    </citation>
    <scope>NUCLEOTIDE SEQUENCE [LARGE SCALE GENOMIC DNA]</scope>
    <source>
        <strain evidence="2 3">NIES-3715</strain>
    </source>
</reference>
<evidence type="ECO:0000313" key="2">
    <source>
        <dbReference type="EMBL" id="GFH52947.1"/>
    </source>
</evidence>
<feature type="transmembrane region" description="Helical" evidence="1">
    <location>
        <begin position="117"/>
        <end position="135"/>
    </location>
</feature>
<dbReference type="Proteomes" id="UP001054902">
    <property type="component" value="Unassembled WGS sequence"/>
</dbReference>
<name>A0AAD3CVE2_9STRA</name>
<evidence type="ECO:0008006" key="4">
    <source>
        <dbReference type="Google" id="ProtNLM"/>
    </source>
</evidence>
<keyword evidence="1" id="KW-1133">Transmembrane helix</keyword>
<comment type="caution">
    <text evidence="2">The sequence shown here is derived from an EMBL/GenBank/DDBJ whole genome shotgun (WGS) entry which is preliminary data.</text>
</comment>
<gene>
    <name evidence="2" type="ORF">CTEN210_09423</name>
</gene>
<dbReference type="AlphaFoldDB" id="A0AAD3CVE2"/>